<dbReference type="OrthoDB" id="1442351at2"/>
<dbReference type="AlphaFoldDB" id="A0A1A7R600"/>
<reference evidence="1 2" key="1">
    <citation type="submission" date="2018-06" db="EMBL/GenBank/DDBJ databases">
        <title>Genomic Encyclopedia of Archaeal and Bacterial Type Strains, Phase II (KMG-II): from individual species to whole genera.</title>
        <authorList>
            <person name="Goeker M."/>
        </authorList>
    </citation>
    <scope>NUCLEOTIDE SEQUENCE [LARGE SCALE GENOMIC DNA]</scope>
    <source>
        <strain evidence="1 2">DSM 12408</strain>
    </source>
</reference>
<evidence type="ECO:0000313" key="2">
    <source>
        <dbReference type="Proteomes" id="UP000248987"/>
    </source>
</evidence>
<dbReference type="Proteomes" id="UP000248987">
    <property type="component" value="Unassembled WGS sequence"/>
</dbReference>
<sequence length="72" mass="8821">MFLEEEKQLLKMLTVEVVNLIERKQLNSARESDELECDQFYIQKHDLVFKKYEECVTTYRFIKDKVYQKLLV</sequence>
<keyword evidence="2" id="KW-1185">Reference proteome</keyword>
<evidence type="ECO:0000313" key="1">
    <source>
        <dbReference type="EMBL" id="RAJ26480.1"/>
    </source>
</evidence>
<accession>A0A1A7R600</accession>
<dbReference type="STRING" id="49280.A9996_02365"/>
<name>A0A1A7R600_9FLAO</name>
<proteinExistence type="predicted"/>
<gene>
    <name evidence="1" type="ORF">LX77_00729</name>
</gene>
<dbReference type="RefSeq" id="WP_066430437.1">
    <property type="nucleotide sequence ID" value="NZ_LZRN01000003.1"/>
</dbReference>
<organism evidence="1 2">
    <name type="scientific">Gelidibacter algens</name>
    <dbReference type="NCBI Taxonomy" id="49280"/>
    <lineage>
        <taxon>Bacteria</taxon>
        <taxon>Pseudomonadati</taxon>
        <taxon>Bacteroidota</taxon>
        <taxon>Flavobacteriia</taxon>
        <taxon>Flavobacteriales</taxon>
        <taxon>Flavobacteriaceae</taxon>
        <taxon>Gelidibacter</taxon>
    </lineage>
</organism>
<comment type="caution">
    <text evidence="1">The sequence shown here is derived from an EMBL/GenBank/DDBJ whole genome shotgun (WGS) entry which is preliminary data.</text>
</comment>
<protein>
    <submittedName>
        <fullName evidence="1">Uncharacterized protein</fullName>
    </submittedName>
</protein>
<dbReference type="EMBL" id="QLLQ01000002">
    <property type="protein sequence ID" value="RAJ26480.1"/>
    <property type="molecule type" value="Genomic_DNA"/>
</dbReference>